<dbReference type="EMBL" id="HG001884">
    <property type="protein sequence ID" value="CDF37933.1"/>
    <property type="molecule type" value="Genomic_DNA"/>
</dbReference>
<dbReference type="KEGG" id="ccp:CHC_T00006084001"/>
<dbReference type="GeneID" id="17325522"/>
<gene>
    <name evidence="1" type="ORF">CHC_T00006084001</name>
</gene>
<keyword evidence="2" id="KW-1185">Reference proteome</keyword>
<protein>
    <submittedName>
        <fullName evidence="1">Uncharacterized protein</fullName>
    </submittedName>
</protein>
<evidence type="ECO:0000313" key="2">
    <source>
        <dbReference type="Proteomes" id="UP000012073"/>
    </source>
</evidence>
<dbReference type="RefSeq" id="XP_005717804.1">
    <property type="nucleotide sequence ID" value="XM_005717747.1"/>
</dbReference>
<proteinExistence type="predicted"/>
<reference evidence="2" key="1">
    <citation type="journal article" date="2013" name="Proc. Natl. Acad. Sci. U.S.A.">
        <title>Genome structure and metabolic features in the red seaweed Chondrus crispus shed light on evolution of the Archaeplastida.</title>
        <authorList>
            <person name="Collen J."/>
            <person name="Porcel B."/>
            <person name="Carre W."/>
            <person name="Ball S.G."/>
            <person name="Chaparro C."/>
            <person name="Tonon T."/>
            <person name="Barbeyron T."/>
            <person name="Michel G."/>
            <person name="Noel B."/>
            <person name="Valentin K."/>
            <person name="Elias M."/>
            <person name="Artiguenave F."/>
            <person name="Arun A."/>
            <person name="Aury J.M."/>
            <person name="Barbosa-Neto J.F."/>
            <person name="Bothwell J.H."/>
            <person name="Bouget F.Y."/>
            <person name="Brillet L."/>
            <person name="Cabello-Hurtado F."/>
            <person name="Capella-Gutierrez S."/>
            <person name="Charrier B."/>
            <person name="Cladiere L."/>
            <person name="Cock J.M."/>
            <person name="Coelho S.M."/>
            <person name="Colleoni C."/>
            <person name="Czjzek M."/>
            <person name="Da Silva C."/>
            <person name="Delage L."/>
            <person name="Denoeud F."/>
            <person name="Deschamps P."/>
            <person name="Dittami S.M."/>
            <person name="Gabaldon T."/>
            <person name="Gachon C.M."/>
            <person name="Groisillier A."/>
            <person name="Herve C."/>
            <person name="Jabbari K."/>
            <person name="Katinka M."/>
            <person name="Kloareg B."/>
            <person name="Kowalczyk N."/>
            <person name="Labadie K."/>
            <person name="Leblanc C."/>
            <person name="Lopez P.J."/>
            <person name="McLachlan D.H."/>
            <person name="Meslet-Cladiere L."/>
            <person name="Moustafa A."/>
            <person name="Nehr Z."/>
            <person name="Nyvall Collen P."/>
            <person name="Panaud O."/>
            <person name="Partensky F."/>
            <person name="Poulain J."/>
            <person name="Rensing S.A."/>
            <person name="Rousvoal S."/>
            <person name="Samson G."/>
            <person name="Symeonidi A."/>
            <person name="Weissenbach J."/>
            <person name="Zambounis A."/>
            <person name="Wincker P."/>
            <person name="Boyen C."/>
        </authorList>
    </citation>
    <scope>NUCLEOTIDE SEQUENCE [LARGE SCALE GENOMIC DNA]</scope>
    <source>
        <strain evidence="2">cv. Stackhouse</strain>
    </source>
</reference>
<organism evidence="1 2">
    <name type="scientific">Chondrus crispus</name>
    <name type="common">Carrageen Irish moss</name>
    <name type="synonym">Polymorpha crispa</name>
    <dbReference type="NCBI Taxonomy" id="2769"/>
    <lineage>
        <taxon>Eukaryota</taxon>
        <taxon>Rhodophyta</taxon>
        <taxon>Florideophyceae</taxon>
        <taxon>Rhodymeniophycidae</taxon>
        <taxon>Gigartinales</taxon>
        <taxon>Gigartinaceae</taxon>
        <taxon>Chondrus</taxon>
    </lineage>
</organism>
<dbReference type="Gramene" id="CDF37933">
    <property type="protein sequence ID" value="CDF37933"/>
    <property type="gene ID" value="CHC_T00006084001"/>
</dbReference>
<evidence type="ECO:0000313" key="1">
    <source>
        <dbReference type="EMBL" id="CDF37933.1"/>
    </source>
</evidence>
<accession>R7QJL6</accession>
<dbReference type="Proteomes" id="UP000012073">
    <property type="component" value="Unassembled WGS sequence"/>
</dbReference>
<name>R7QJL6_CHOCR</name>
<sequence length="66" mass="7393">MPQSVPSHHRSPCHSSALPHLHSLPSCPVDPPFHLCTLCPLLNIFYDYYLRAPVYTVHTVPFGTVP</sequence>
<dbReference type="AlphaFoldDB" id="R7QJL6"/>